<protein>
    <submittedName>
        <fullName evidence="1">CDK5 regulatory subunit-associated protein 3</fullName>
    </submittedName>
</protein>
<dbReference type="SMR" id="O45193"/>
<organism evidence="1 2">
    <name type="scientific">Caenorhabditis elegans</name>
    <dbReference type="NCBI Taxonomy" id="6239"/>
    <lineage>
        <taxon>Eukaryota</taxon>
        <taxon>Metazoa</taxon>
        <taxon>Ecdysozoa</taxon>
        <taxon>Nematoda</taxon>
        <taxon>Chromadorea</taxon>
        <taxon>Rhabditida</taxon>
        <taxon>Rhabditina</taxon>
        <taxon>Rhabditomorpha</taxon>
        <taxon>Rhabditoidea</taxon>
        <taxon>Rhabditidae</taxon>
        <taxon>Peloderinae</taxon>
        <taxon>Caenorhabditis</taxon>
    </lineage>
</organism>
<keyword evidence="2" id="KW-1185">Reference proteome</keyword>
<dbReference type="PIR" id="T33038">
    <property type="entry name" value="T33038"/>
</dbReference>
<dbReference type="Proteomes" id="UP000001940">
    <property type="component" value="Chromosome X"/>
</dbReference>
<accession>O45193</accession>
<dbReference type="EMBL" id="BX284606">
    <property type="protein sequence ID" value="CCD71424.3"/>
    <property type="molecule type" value="Genomic_DNA"/>
</dbReference>
<dbReference type="HOGENOM" id="CLU_586947_0_0_1"/>
<evidence type="ECO:0000313" key="1">
    <source>
        <dbReference type="EMBL" id="CCD71424.3"/>
    </source>
</evidence>
<evidence type="ECO:0000313" key="3">
    <source>
        <dbReference type="WormBase" id="T22B2.3"/>
    </source>
</evidence>
<sequence>MGQARGVIPDLKVPNYDFLELIRNHKLPSGIHSIAPMHSKLGDWECILATYTKHGRDDTHFVYYTREHNETTTVPPISSESMWRVIFNTPEHFQYAQEIIKTDFVGIQDLNIQKNLESLALELYGIETIYKKVAEECKKWYNIYYNRNIPCVSKSEECIEFKKVLESTVPIVIQTRLKISEYIKETEKRDGIVQKPYENVHNEVMQIQRDLGKVVKVIREKYISSIPVNDSRQIDGLLANVAVYRNKVVQQIDGLMEKPFPLKSVHLFITIGTAEYLKEVINILDFIKKLGKLAKESLLVVTILRNSYKYCCSARAVKDRNKILEFFSAASEKMKFLKYRVEEILEEHPNLK</sequence>
<dbReference type="UCSC" id="T22B2.3">
    <property type="organism name" value="c. elegans"/>
</dbReference>
<name>O45193_CAEEL</name>
<dbReference type="PaxDb" id="6239-T22B2.3"/>
<evidence type="ECO:0000313" key="2">
    <source>
        <dbReference type="Proteomes" id="UP000001940"/>
    </source>
</evidence>
<dbReference type="WormBase" id="T22B2.3">
    <property type="protein sequence ID" value="CE53252"/>
    <property type="gene ID" value="WBGene00020667"/>
</dbReference>
<gene>
    <name evidence="1" type="ORF">CELE_T22B2.3</name>
    <name evidence="1 3" type="ORF">T22B2.3</name>
</gene>
<dbReference type="AGR" id="WB:WBGene00020667"/>
<dbReference type="AlphaFoldDB" id="O45193"/>
<dbReference type="InParanoid" id="O45193"/>
<proteinExistence type="predicted"/>
<reference evidence="1 2" key="1">
    <citation type="journal article" date="1998" name="Science">
        <title>Genome sequence of the nematode C. elegans: a platform for investigating biology.</title>
        <authorList>
            <consortium name="The C. elegans sequencing consortium"/>
            <person name="Sulson J.E."/>
            <person name="Waterston R."/>
        </authorList>
    </citation>
    <scope>NUCLEOTIDE SEQUENCE [LARGE SCALE GENOMIC DNA]</scope>
    <source>
        <strain evidence="1 2">Bristol N2</strain>
    </source>
</reference>